<proteinExistence type="predicted"/>
<gene>
    <name evidence="1" type="ORF">DLM78_19415</name>
</gene>
<name>A0A8B3CJ92_9LEPT</name>
<sequence>MSRYYKIGTYQTAKRCIKLSGLFVIERRRKNEINPIFDSSRFLLVFVQSFDKNKIEMSKRM</sequence>
<dbReference type="EMBL" id="QHCS01000007">
    <property type="protein sequence ID" value="RHX83672.1"/>
    <property type="molecule type" value="Genomic_DNA"/>
</dbReference>
<accession>A0A8B3CJ92</accession>
<dbReference type="Proteomes" id="UP000266669">
    <property type="component" value="Unassembled WGS sequence"/>
</dbReference>
<comment type="caution">
    <text evidence="1">The sequence shown here is derived from an EMBL/GenBank/DDBJ whole genome shotgun (WGS) entry which is preliminary data.</text>
</comment>
<organism evidence="1 2">
    <name type="scientific">Leptospira stimsonii</name>
    <dbReference type="NCBI Taxonomy" id="2202203"/>
    <lineage>
        <taxon>Bacteria</taxon>
        <taxon>Pseudomonadati</taxon>
        <taxon>Spirochaetota</taxon>
        <taxon>Spirochaetia</taxon>
        <taxon>Leptospirales</taxon>
        <taxon>Leptospiraceae</taxon>
        <taxon>Leptospira</taxon>
    </lineage>
</organism>
<reference evidence="2" key="1">
    <citation type="submission" date="2018-05" db="EMBL/GenBank/DDBJ databases">
        <title>Leptospira yasudae sp. nov. and Leptospira stimsonii sp. nov., two pathogenic species of the genus Leptospira isolated from environmental sources.</title>
        <authorList>
            <person name="Casanovas-Massana A."/>
            <person name="Hamond C."/>
            <person name="Santos L.A."/>
            <person name="Hacker K.P."/>
            <person name="Balassiano I."/>
            <person name="Medeiros M.A."/>
            <person name="Reis M.G."/>
            <person name="Ko A.I."/>
            <person name="Wunder E.A."/>
        </authorList>
    </citation>
    <scope>NUCLEOTIDE SEQUENCE [LARGE SCALE GENOMIC DNA]</scope>
    <source>
        <strain evidence="2">AMB6-RJ</strain>
    </source>
</reference>
<dbReference type="AlphaFoldDB" id="A0A8B3CJ92"/>
<evidence type="ECO:0000313" key="1">
    <source>
        <dbReference type="EMBL" id="RHX83672.1"/>
    </source>
</evidence>
<evidence type="ECO:0000313" key="2">
    <source>
        <dbReference type="Proteomes" id="UP000266669"/>
    </source>
</evidence>
<protein>
    <submittedName>
        <fullName evidence="1">Uncharacterized protein</fullName>
    </submittedName>
</protein>